<reference evidence="2" key="1">
    <citation type="journal article" date="2019" name="Int. J. Syst. Evol. Microbiol.">
        <title>The Global Catalogue of Microorganisms (GCM) 10K type strain sequencing project: providing services to taxonomists for standard genome sequencing and annotation.</title>
        <authorList>
            <consortium name="The Broad Institute Genomics Platform"/>
            <consortium name="The Broad Institute Genome Sequencing Center for Infectious Disease"/>
            <person name="Wu L."/>
            <person name="Ma J."/>
        </authorList>
    </citation>
    <scope>NUCLEOTIDE SEQUENCE [LARGE SCALE GENOMIC DNA]</scope>
    <source>
        <strain evidence="2">KACC 12602</strain>
    </source>
</reference>
<dbReference type="EMBL" id="JBHSKT010000006">
    <property type="protein sequence ID" value="MFC5271202.1"/>
    <property type="molecule type" value="Genomic_DNA"/>
</dbReference>
<organism evidence="1 2">
    <name type="scientific">Adhaeribacter terreus</name>
    <dbReference type="NCBI Taxonomy" id="529703"/>
    <lineage>
        <taxon>Bacteria</taxon>
        <taxon>Pseudomonadati</taxon>
        <taxon>Bacteroidota</taxon>
        <taxon>Cytophagia</taxon>
        <taxon>Cytophagales</taxon>
        <taxon>Hymenobacteraceae</taxon>
        <taxon>Adhaeribacter</taxon>
    </lineage>
</organism>
<proteinExistence type="predicted"/>
<dbReference type="RefSeq" id="WP_378017569.1">
    <property type="nucleotide sequence ID" value="NZ_JBHSKT010000006.1"/>
</dbReference>
<evidence type="ECO:0000313" key="1">
    <source>
        <dbReference type="EMBL" id="MFC5271202.1"/>
    </source>
</evidence>
<evidence type="ECO:0000313" key="2">
    <source>
        <dbReference type="Proteomes" id="UP001596161"/>
    </source>
</evidence>
<comment type="caution">
    <text evidence="1">The sequence shown here is derived from an EMBL/GenBank/DDBJ whole genome shotgun (WGS) entry which is preliminary data.</text>
</comment>
<gene>
    <name evidence="1" type="ORF">ACFPIB_11315</name>
</gene>
<keyword evidence="2" id="KW-1185">Reference proteome</keyword>
<dbReference type="Proteomes" id="UP001596161">
    <property type="component" value="Unassembled WGS sequence"/>
</dbReference>
<name>A0ABW0E9Z2_9BACT</name>
<accession>A0ABW0E9Z2</accession>
<sequence length="78" mass="9183">MGIKNYQQHQQVSVLFRNFHSEDISHAVLFENDDAFQKLMGGNFKITRRGADVFLQISSETELLHLRQITRIPLFMKF</sequence>
<protein>
    <submittedName>
        <fullName evidence="1">Uncharacterized protein</fullName>
    </submittedName>
</protein>